<dbReference type="PROSITE" id="PS00041">
    <property type="entry name" value="HTH_ARAC_FAMILY_1"/>
    <property type="match status" value="1"/>
</dbReference>
<dbReference type="PROSITE" id="PS01124">
    <property type="entry name" value="HTH_ARAC_FAMILY_2"/>
    <property type="match status" value="1"/>
</dbReference>
<keyword evidence="4" id="KW-1133">Transmembrane helix</keyword>
<reference evidence="6" key="1">
    <citation type="submission" date="2022-08" db="EMBL/GenBank/DDBJ databases">
        <authorList>
            <person name="Zhang D."/>
        </authorList>
    </citation>
    <scope>NUCLEOTIDE SEQUENCE</scope>
    <source>
        <strain evidence="6">XJ19-11</strain>
    </source>
</reference>
<feature type="transmembrane region" description="Helical" evidence="4">
    <location>
        <begin position="38"/>
        <end position="62"/>
    </location>
</feature>
<evidence type="ECO:0000256" key="3">
    <source>
        <dbReference type="ARBA" id="ARBA00023163"/>
    </source>
</evidence>
<evidence type="ECO:0000259" key="5">
    <source>
        <dbReference type="PROSITE" id="PS01124"/>
    </source>
</evidence>
<keyword evidence="4" id="KW-0472">Membrane</keyword>
<evidence type="ECO:0000256" key="4">
    <source>
        <dbReference type="SAM" id="Phobius"/>
    </source>
</evidence>
<dbReference type="SUPFAM" id="SSF46689">
    <property type="entry name" value="Homeodomain-like"/>
    <property type="match status" value="1"/>
</dbReference>
<dbReference type="InterPro" id="IPR009057">
    <property type="entry name" value="Homeodomain-like_sf"/>
</dbReference>
<keyword evidence="2" id="KW-0238">DNA-binding</keyword>
<dbReference type="GO" id="GO:0043565">
    <property type="term" value="F:sequence-specific DNA binding"/>
    <property type="evidence" value="ECO:0007669"/>
    <property type="project" value="InterPro"/>
</dbReference>
<evidence type="ECO:0000256" key="1">
    <source>
        <dbReference type="ARBA" id="ARBA00023015"/>
    </source>
</evidence>
<dbReference type="RefSeq" id="WP_258423722.1">
    <property type="nucleotide sequence ID" value="NZ_JANSUY010000010.1"/>
</dbReference>
<gene>
    <name evidence="6" type="ORF">NU887_12490</name>
</gene>
<keyword evidence="1" id="KW-0805">Transcription regulation</keyword>
<feature type="transmembrane region" description="Helical" evidence="4">
    <location>
        <begin position="193"/>
        <end position="215"/>
    </location>
</feature>
<dbReference type="AlphaFoldDB" id="A0A9X2SZ08"/>
<dbReference type="Proteomes" id="UP001142175">
    <property type="component" value="Unassembled WGS sequence"/>
</dbReference>
<dbReference type="InterPro" id="IPR018062">
    <property type="entry name" value="HTH_AraC-typ_CS"/>
</dbReference>
<comment type="caution">
    <text evidence="6">The sequence shown here is derived from an EMBL/GenBank/DDBJ whole genome shotgun (WGS) entry which is preliminary data.</text>
</comment>
<dbReference type="GO" id="GO:0003700">
    <property type="term" value="F:DNA-binding transcription factor activity"/>
    <property type="evidence" value="ECO:0007669"/>
    <property type="project" value="InterPro"/>
</dbReference>
<evidence type="ECO:0000256" key="2">
    <source>
        <dbReference type="ARBA" id="ARBA00023125"/>
    </source>
</evidence>
<dbReference type="InterPro" id="IPR018060">
    <property type="entry name" value="HTH_AraC"/>
</dbReference>
<dbReference type="Gene3D" id="1.10.10.60">
    <property type="entry name" value="Homeodomain-like"/>
    <property type="match status" value="1"/>
</dbReference>
<sequence>MNSGLDFNNIFFLVSVVIGLQTGVIVMVYSFRKNTKSIPLALTFLSLSLAIFFSMLISSGMMVHFPGIYRTGNIFALIFVPMPFIYMHCVTHNRDLKWSDAFHFIPMAIYIIDYSPVLFLSSAEKLELILQDINDPNKFTEFRQSMFFPNGFHQTSRTILINIYWLLQMRLLVKWQKNINRSFNKFEKDWQVWIIFFMTFQFFLFMPFYLTYFWLEKELVFMLVHFTGAVLLMSSAVLLYFFPQLLYGLDEIKFVTDQIIKLEYSPKTEKSGVQPDDKMKELGQIILNWMDEKKVYLNQRYSIQDFARETNIPYYQLSACINHYLNTNFADLLNKKRIEHSMELLQKGEFSHYTLEALSAECGFNNRNSFVIAFKKFTGRTPSDYRKSLVK</sequence>
<proteinExistence type="predicted"/>
<accession>A0A9X2SZ08</accession>
<keyword evidence="7" id="KW-1185">Reference proteome</keyword>
<protein>
    <submittedName>
        <fullName evidence="6">Helix-turn-helix domain-containing protein</fullName>
    </submittedName>
</protein>
<evidence type="ECO:0000313" key="7">
    <source>
        <dbReference type="Proteomes" id="UP001142175"/>
    </source>
</evidence>
<feature type="transmembrane region" description="Helical" evidence="4">
    <location>
        <begin position="12"/>
        <end position="31"/>
    </location>
</feature>
<dbReference type="PANTHER" id="PTHR43280">
    <property type="entry name" value="ARAC-FAMILY TRANSCRIPTIONAL REGULATOR"/>
    <property type="match status" value="1"/>
</dbReference>
<feature type="transmembrane region" description="Helical" evidence="4">
    <location>
        <begin position="68"/>
        <end position="89"/>
    </location>
</feature>
<feature type="transmembrane region" description="Helical" evidence="4">
    <location>
        <begin position="101"/>
        <end position="120"/>
    </location>
</feature>
<evidence type="ECO:0000313" key="6">
    <source>
        <dbReference type="EMBL" id="MCR9015859.1"/>
    </source>
</evidence>
<organism evidence="6 7">
    <name type="scientific">Aquiflexum gelatinilyticum</name>
    <dbReference type="NCBI Taxonomy" id="2961943"/>
    <lineage>
        <taxon>Bacteria</taxon>
        <taxon>Pseudomonadati</taxon>
        <taxon>Bacteroidota</taxon>
        <taxon>Cytophagia</taxon>
        <taxon>Cytophagales</taxon>
        <taxon>Cyclobacteriaceae</taxon>
        <taxon>Aquiflexum</taxon>
    </lineage>
</organism>
<dbReference type="Pfam" id="PF12833">
    <property type="entry name" value="HTH_18"/>
    <property type="match status" value="1"/>
</dbReference>
<dbReference type="EMBL" id="JANSUY010000010">
    <property type="protein sequence ID" value="MCR9015859.1"/>
    <property type="molecule type" value="Genomic_DNA"/>
</dbReference>
<feature type="domain" description="HTH araC/xylS-type" evidence="5">
    <location>
        <begin position="280"/>
        <end position="388"/>
    </location>
</feature>
<dbReference type="SMART" id="SM00342">
    <property type="entry name" value="HTH_ARAC"/>
    <property type="match status" value="1"/>
</dbReference>
<name>A0A9X2SZ08_9BACT</name>
<keyword evidence="3" id="KW-0804">Transcription</keyword>
<dbReference type="PANTHER" id="PTHR43280:SF29">
    <property type="entry name" value="ARAC-FAMILY TRANSCRIPTIONAL REGULATOR"/>
    <property type="match status" value="1"/>
</dbReference>
<feature type="transmembrane region" description="Helical" evidence="4">
    <location>
        <begin position="221"/>
        <end position="242"/>
    </location>
</feature>
<keyword evidence="4" id="KW-0812">Transmembrane</keyword>